<name>A0A926ZEC7_9CYAN</name>
<gene>
    <name evidence="2" type="ORF">H6G03_02120</name>
</gene>
<keyword evidence="3" id="KW-1185">Reference proteome</keyword>
<proteinExistence type="predicted"/>
<dbReference type="AlphaFoldDB" id="A0A926ZEC7"/>
<comment type="caution">
    <text evidence="2">The sequence shown here is derived from an EMBL/GenBank/DDBJ whole genome shotgun (WGS) entry which is preliminary data.</text>
</comment>
<dbReference type="EMBL" id="JACJPW010000003">
    <property type="protein sequence ID" value="MBD2179918.1"/>
    <property type="molecule type" value="Genomic_DNA"/>
</dbReference>
<organism evidence="2 3">
    <name type="scientific">Aerosakkonema funiforme FACHB-1375</name>
    <dbReference type="NCBI Taxonomy" id="2949571"/>
    <lineage>
        <taxon>Bacteria</taxon>
        <taxon>Bacillati</taxon>
        <taxon>Cyanobacteriota</taxon>
        <taxon>Cyanophyceae</taxon>
        <taxon>Oscillatoriophycideae</taxon>
        <taxon>Aerosakkonematales</taxon>
        <taxon>Aerosakkonemataceae</taxon>
        <taxon>Aerosakkonema</taxon>
    </lineage>
</organism>
<evidence type="ECO:0000259" key="1">
    <source>
        <dbReference type="Pfam" id="PF12680"/>
    </source>
</evidence>
<protein>
    <submittedName>
        <fullName evidence="2">Nuclear transport factor 2 family protein</fullName>
    </submittedName>
</protein>
<reference evidence="2" key="1">
    <citation type="journal article" date="2015" name="ISME J.">
        <title>Draft Genome Sequence of Streptomyces incarnatus NRRL8089, which Produces the Nucleoside Antibiotic Sinefungin.</title>
        <authorList>
            <person name="Oshima K."/>
            <person name="Hattori M."/>
            <person name="Shimizu H."/>
            <person name="Fukuda K."/>
            <person name="Nemoto M."/>
            <person name="Inagaki K."/>
            <person name="Tamura T."/>
        </authorList>
    </citation>
    <scope>NUCLEOTIDE SEQUENCE</scope>
    <source>
        <strain evidence="2">FACHB-1375</strain>
    </source>
</reference>
<evidence type="ECO:0000313" key="2">
    <source>
        <dbReference type="EMBL" id="MBD2179918.1"/>
    </source>
</evidence>
<dbReference type="Pfam" id="PF12680">
    <property type="entry name" value="SnoaL_2"/>
    <property type="match status" value="1"/>
</dbReference>
<accession>A0A926ZEC7</accession>
<feature type="domain" description="SnoaL-like" evidence="1">
    <location>
        <begin position="11"/>
        <end position="80"/>
    </location>
</feature>
<dbReference type="Proteomes" id="UP000641646">
    <property type="component" value="Unassembled WGS sequence"/>
</dbReference>
<dbReference type="SUPFAM" id="SSF54427">
    <property type="entry name" value="NTF2-like"/>
    <property type="match status" value="1"/>
</dbReference>
<dbReference type="InterPro" id="IPR032710">
    <property type="entry name" value="NTF2-like_dom_sf"/>
</dbReference>
<dbReference type="InterPro" id="IPR037401">
    <property type="entry name" value="SnoaL-like"/>
</dbReference>
<sequence length="124" mass="13947">MSEDKAKTIGQAWIESWNRHDLDAIMSHYAEEIEFISPFAIKLLGDASGSIKGKEALRSYFAKGLDTYPELKFELWQILTGVESLTVYYRSVKEMLAAEVMVLNSQGKIAKAIVHYSANTISKI</sequence>
<reference evidence="2" key="2">
    <citation type="submission" date="2020-08" db="EMBL/GenBank/DDBJ databases">
        <authorList>
            <person name="Chen M."/>
            <person name="Teng W."/>
            <person name="Zhao L."/>
            <person name="Hu C."/>
            <person name="Zhou Y."/>
            <person name="Han B."/>
            <person name="Song L."/>
            <person name="Shu W."/>
        </authorList>
    </citation>
    <scope>NUCLEOTIDE SEQUENCE</scope>
    <source>
        <strain evidence="2">FACHB-1375</strain>
    </source>
</reference>
<dbReference type="Gene3D" id="3.10.450.50">
    <property type="match status" value="1"/>
</dbReference>
<evidence type="ECO:0000313" key="3">
    <source>
        <dbReference type="Proteomes" id="UP000641646"/>
    </source>
</evidence>